<protein>
    <submittedName>
        <fullName evidence="5">Uncharacterized protein</fullName>
    </submittedName>
</protein>
<dbReference type="Gene3D" id="3.30.10.10">
    <property type="entry name" value="Trypsin Inhibitor V, subunit A"/>
    <property type="match status" value="1"/>
</dbReference>
<evidence type="ECO:0000256" key="4">
    <source>
        <dbReference type="SAM" id="Phobius"/>
    </source>
</evidence>
<keyword evidence="4" id="KW-0812">Transmembrane</keyword>
<dbReference type="Pfam" id="PF00280">
    <property type="entry name" value="potato_inhibit"/>
    <property type="match status" value="1"/>
</dbReference>
<evidence type="ECO:0000313" key="5">
    <source>
        <dbReference type="EMBL" id="MBA4647997.1"/>
    </source>
</evidence>
<keyword evidence="2" id="KW-0646">Protease inhibitor</keyword>
<dbReference type="EMBL" id="GISG01153277">
    <property type="protein sequence ID" value="MBA4647997.1"/>
    <property type="molecule type" value="Transcribed_RNA"/>
</dbReference>
<feature type="transmembrane region" description="Helical" evidence="4">
    <location>
        <begin position="73"/>
        <end position="94"/>
    </location>
</feature>
<evidence type="ECO:0000256" key="3">
    <source>
        <dbReference type="ARBA" id="ARBA00022900"/>
    </source>
</evidence>
<dbReference type="AlphaFoldDB" id="A0A7C8ZQ63"/>
<dbReference type="GO" id="GO:0009611">
    <property type="term" value="P:response to wounding"/>
    <property type="evidence" value="ECO:0007669"/>
    <property type="project" value="InterPro"/>
</dbReference>
<evidence type="ECO:0000256" key="1">
    <source>
        <dbReference type="ARBA" id="ARBA00008210"/>
    </source>
</evidence>
<dbReference type="InterPro" id="IPR036354">
    <property type="entry name" value="Prot_inh_pot1_sf"/>
</dbReference>
<accession>A0A7C8ZQ63</accession>
<sequence length="111" mass="12854">MQAVCEVTEKSEWPEVVGMKGKEAAEIIKEDNPCLKEAHRLGRWESSYQRLAMGPGSNLRGLMWNRCSYSLCWLIKPLIMTSLGIINNFIVFLFNLRIRMQSYAVFYLVFS</sequence>
<evidence type="ECO:0000256" key="2">
    <source>
        <dbReference type="ARBA" id="ARBA00022690"/>
    </source>
</evidence>
<dbReference type="GO" id="GO:0004867">
    <property type="term" value="F:serine-type endopeptidase inhibitor activity"/>
    <property type="evidence" value="ECO:0007669"/>
    <property type="project" value="UniProtKB-KW"/>
</dbReference>
<reference evidence="5" key="1">
    <citation type="journal article" date="2013" name="J. Plant Res.">
        <title>Effect of fungi and light on seed germination of three Opuntia species from semiarid lands of central Mexico.</title>
        <authorList>
            <person name="Delgado-Sanchez P."/>
            <person name="Jimenez-Bremont J.F."/>
            <person name="Guerrero-Gonzalez Mde L."/>
            <person name="Flores J."/>
        </authorList>
    </citation>
    <scope>NUCLEOTIDE SEQUENCE</scope>
    <source>
        <tissue evidence="5">Cladode</tissue>
    </source>
</reference>
<keyword evidence="3" id="KW-0722">Serine protease inhibitor</keyword>
<reference evidence="5" key="2">
    <citation type="submission" date="2020-07" db="EMBL/GenBank/DDBJ databases">
        <authorList>
            <person name="Vera ALvarez R."/>
            <person name="Arias-Moreno D.M."/>
            <person name="Jimenez-Jacinto V."/>
            <person name="Jimenez-Bremont J.F."/>
            <person name="Swaminathan K."/>
            <person name="Moose S.P."/>
            <person name="Guerrero-Gonzalez M.L."/>
            <person name="Marino-Ramirez L."/>
            <person name="Landsman D."/>
            <person name="Rodriguez-Kessler M."/>
            <person name="Delgado-Sanchez P."/>
        </authorList>
    </citation>
    <scope>NUCLEOTIDE SEQUENCE</scope>
    <source>
        <tissue evidence="5">Cladode</tissue>
    </source>
</reference>
<name>A0A7C8ZQ63_OPUST</name>
<keyword evidence="4" id="KW-0472">Membrane</keyword>
<dbReference type="InterPro" id="IPR000864">
    <property type="entry name" value="Prot_inh_pot1"/>
</dbReference>
<organism evidence="5">
    <name type="scientific">Opuntia streptacantha</name>
    <name type="common">Prickly pear cactus</name>
    <name type="synonym">Opuntia cardona</name>
    <dbReference type="NCBI Taxonomy" id="393608"/>
    <lineage>
        <taxon>Eukaryota</taxon>
        <taxon>Viridiplantae</taxon>
        <taxon>Streptophyta</taxon>
        <taxon>Embryophyta</taxon>
        <taxon>Tracheophyta</taxon>
        <taxon>Spermatophyta</taxon>
        <taxon>Magnoliopsida</taxon>
        <taxon>eudicotyledons</taxon>
        <taxon>Gunneridae</taxon>
        <taxon>Pentapetalae</taxon>
        <taxon>Caryophyllales</taxon>
        <taxon>Cactineae</taxon>
        <taxon>Cactaceae</taxon>
        <taxon>Opuntioideae</taxon>
        <taxon>Opuntia</taxon>
    </lineage>
</organism>
<keyword evidence="4" id="KW-1133">Transmembrane helix</keyword>
<comment type="similarity">
    <text evidence="1">Belongs to the protease inhibitor I13 (potato type I serine protease inhibitor) family.</text>
</comment>
<proteinExistence type="inferred from homology"/>
<dbReference type="SUPFAM" id="SSF54654">
    <property type="entry name" value="CI-2 family of serine protease inhibitors"/>
    <property type="match status" value="1"/>
</dbReference>
<dbReference type="PROSITE" id="PS00285">
    <property type="entry name" value="POTATO_INHIBITOR"/>
    <property type="match status" value="1"/>
</dbReference>